<name>A0ABY9DQM0_VITVI</name>
<comment type="similarity">
    <text evidence="2">Belongs to the eukaryotic AdoMetDC family.</text>
</comment>
<keyword evidence="6" id="KW-1185">Reference proteome</keyword>
<keyword evidence="3" id="KW-0745">Spermidine biosynthesis</keyword>
<dbReference type="PANTHER" id="PTHR11570:SF38">
    <property type="entry name" value="S-ADENOSYLMETHIONINE DECARBOXYLASE PROENZYME 4"/>
    <property type="match status" value="1"/>
</dbReference>
<proteinExistence type="inferred from homology"/>
<organism evidence="5 6">
    <name type="scientific">Vitis vinifera</name>
    <name type="common">Grape</name>
    <dbReference type="NCBI Taxonomy" id="29760"/>
    <lineage>
        <taxon>Eukaryota</taxon>
        <taxon>Viridiplantae</taxon>
        <taxon>Streptophyta</taxon>
        <taxon>Embryophyta</taxon>
        <taxon>Tracheophyta</taxon>
        <taxon>Spermatophyta</taxon>
        <taxon>Magnoliopsida</taxon>
        <taxon>eudicotyledons</taxon>
        <taxon>Gunneridae</taxon>
        <taxon>Pentapetalae</taxon>
        <taxon>rosids</taxon>
        <taxon>Vitales</taxon>
        <taxon>Vitaceae</taxon>
        <taxon>Viteae</taxon>
        <taxon>Vitis</taxon>
    </lineage>
</organism>
<accession>A0ABY9DQM0</accession>
<evidence type="ECO:0000256" key="4">
    <source>
        <dbReference type="ARBA" id="ARBA00023115"/>
    </source>
</evidence>
<sequence length="104" mass="11713">MHIVRFPAGFENRLELHFSGNDPMVGMGLQHWISNCWSRCCMLCHELWCRCLFVYPTKIIIKTCGTTLLLKSIPPLLCHGPHMGLAVCGCGHTRGNFIFPTAQP</sequence>
<dbReference type="PANTHER" id="PTHR11570">
    <property type="entry name" value="S-ADENOSYLMETHIONINE DECARBOXYLASE"/>
    <property type="match status" value="1"/>
</dbReference>
<evidence type="ECO:0000313" key="5">
    <source>
        <dbReference type="EMBL" id="WKA09044.1"/>
    </source>
</evidence>
<keyword evidence="4" id="KW-0620">Polyamine biosynthesis</keyword>
<dbReference type="InterPro" id="IPR048283">
    <property type="entry name" value="AdoMetDC-like"/>
</dbReference>
<comment type="pathway">
    <text evidence="1">Amine and polyamine biosynthesis; S-adenosylmethioninamine biosynthesis; S-adenosylmethioninamine from S-adenosyl-L-methionine: step 1/1.</text>
</comment>
<dbReference type="Proteomes" id="UP001227230">
    <property type="component" value="Chromosome 17"/>
</dbReference>
<evidence type="ECO:0000313" key="6">
    <source>
        <dbReference type="Proteomes" id="UP001227230"/>
    </source>
</evidence>
<reference evidence="5 6" key="1">
    <citation type="journal article" date="2023" name="Hortic Res">
        <title>The complete reference genome for grapevine (Vitis vinifera L.) genetics and breeding.</title>
        <authorList>
            <person name="Shi X."/>
            <person name="Cao S."/>
            <person name="Wang X."/>
            <person name="Huang S."/>
            <person name="Wang Y."/>
            <person name="Liu Z."/>
            <person name="Liu W."/>
            <person name="Leng X."/>
            <person name="Peng Y."/>
            <person name="Wang N."/>
            <person name="Wang Y."/>
            <person name="Ma Z."/>
            <person name="Xu X."/>
            <person name="Zhang F."/>
            <person name="Xue H."/>
            <person name="Zhong H."/>
            <person name="Wang Y."/>
            <person name="Zhang K."/>
            <person name="Velt A."/>
            <person name="Avia K."/>
            <person name="Holtgrawe D."/>
            <person name="Grimplet J."/>
            <person name="Matus J.T."/>
            <person name="Ware D."/>
            <person name="Wu X."/>
            <person name="Wang H."/>
            <person name="Liu C."/>
            <person name="Fang Y."/>
            <person name="Rustenholz C."/>
            <person name="Cheng Z."/>
            <person name="Xiao H."/>
            <person name="Zhou Y."/>
        </authorList>
    </citation>
    <scope>NUCLEOTIDE SEQUENCE [LARGE SCALE GENOMIC DNA]</scope>
    <source>
        <strain evidence="6">cv. Pinot noir / PN40024</strain>
        <tissue evidence="5">Leaf</tissue>
    </source>
</reference>
<protein>
    <submittedName>
        <fullName evidence="5">Uncharacterized protein</fullName>
    </submittedName>
</protein>
<evidence type="ECO:0000256" key="1">
    <source>
        <dbReference type="ARBA" id="ARBA00004911"/>
    </source>
</evidence>
<dbReference type="Gene3D" id="3.60.90.10">
    <property type="entry name" value="S-adenosylmethionine decarboxylase"/>
    <property type="match status" value="1"/>
</dbReference>
<evidence type="ECO:0000256" key="3">
    <source>
        <dbReference type="ARBA" id="ARBA00023066"/>
    </source>
</evidence>
<gene>
    <name evidence="5" type="ORF">VitviT2T_026722</name>
</gene>
<dbReference type="EMBL" id="CP126664">
    <property type="protein sequence ID" value="WKA09044.1"/>
    <property type="molecule type" value="Genomic_DNA"/>
</dbReference>
<dbReference type="Pfam" id="PF01536">
    <property type="entry name" value="SAM_decarbox"/>
    <property type="match status" value="1"/>
</dbReference>
<evidence type="ECO:0000256" key="2">
    <source>
        <dbReference type="ARBA" id="ARBA00008466"/>
    </source>
</evidence>
<dbReference type="SUPFAM" id="SSF56276">
    <property type="entry name" value="S-adenosylmethionine decarboxylase"/>
    <property type="match status" value="1"/>
</dbReference>
<dbReference type="InterPro" id="IPR016067">
    <property type="entry name" value="S-AdoMet_deCO2ase_core"/>
</dbReference>